<dbReference type="InterPro" id="IPR057556">
    <property type="entry name" value="TPR_Slam"/>
</dbReference>
<keyword evidence="11" id="KW-0449">Lipoprotein</keyword>
<dbReference type="Proteomes" id="UP001156701">
    <property type="component" value="Unassembled WGS sequence"/>
</dbReference>
<keyword evidence="5 8" id="KW-0472">Membrane</keyword>
<protein>
    <submittedName>
        <fullName evidence="11">Surface lipoprotein assembly modifier</fullName>
    </submittedName>
</protein>
<dbReference type="AlphaFoldDB" id="A0AA42FLC4"/>
<dbReference type="RefSeq" id="WP_210814151.1">
    <property type="nucleotide sequence ID" value="NZ_JARRYG010000009.1"/>
</dbReference>
<evidence type="ECO:0000259" key="9">
    <source>
        <dbReference type="Pfam" id="PF04575"/>
    </source>
</evidence>
<evidence type="ECO:0000256" key="7">
    <source>
        <dbReference type="ARBA" id="ARBA00023609"/>
    </source>
</evidence>
<evidence type="ECO:0000256" key="4">
    <source>
        <dbReference type="ARBA" id="ARBA00022729"/>
    </source>
</evidence>
<evidence type="ECO:0000256" key="8">
    <source>
        <dbReference type="SAM" id="Phobius"/>
    </source>
</evidence>
<evidence type="ECO:0000259" key="10">
    <source>
        <dbReference type="Pfam" id="PF24575"/>
    </source>
</evidence>
<dbReference type="SUPFAM" id="SSF48452">
    <property type="entry name" value="TPR-like"/>
    <property type="match status" value="1"/>
</dbReference>
<dbReference type="EMBL" id="JAUQTG010000001">
    <property type="protein sequence ID" value="MDO7855164.1"/>
    <property type="molecule type" value="Genomic_DNA"/>
</dbReference>
<proteinExistence type="inferred from homology"/>
<keyword evidence="4" id="KW-0732">Signal</keyword>
<reference evidence="11" key="1">
    <citation type="submission" date="2023-03" db="EMBL/GenBank/DDBJ databases">
        <title>a new species belonging to Providencia genus.</title>
        <authorList>
            <person name="Yang W."/>
            <person name="Hu F."/>
            <person name="Shen S."/>
            <person name="Ding L."/>
            <person name="Yin D."/>
        </authorList>
    </citation>
    <scope>NUCLEOTIDE SEQUENCE</scope>
    <source>
        <strain evidence="11">CRE-3FA-0001</strain>
    </source>
</reference>
<dbReference type="EMBL" id="JARRYG010000009">
    <property type="protein sequence ID" value="MDG4696704.1"/>
    <property type="molecule type" value="Genomic_DNA"/>
</dbReference>
<evidence type="ECO:0000256" key="5">
    <source>
        <dbReference type="ARBA" id="ARBA00023136"/>
    </source>
</evidence>
<feature type="domain" description="Surface lipoprotein assembly modifier N-terminal TPR repeats region" evidence="10">
    <location>
        <begin position="57"/>
        <end position="147"/>
    </location>
</feature>
<evidence type="ECO:0000256" key="6">
    <source>
        <dbReference type="ARBA" id="ARBA00023237"/>
    </source>
</evidence>
<comment type="subcellular location">
    <subcellularLocation>
        <location evidence="1">Cell outer membrane</location>
        <topology evidence="1">Multi-pass membrane protein</topology>
    </subcellularLocation>
</comment>
<evidence type="ECO:0000256" key="2">
    <source>
        <dbReference type="ARBA" id="ARBA00022452"/>
    </source>
</evidence>
<dbReference type="PROSITE" id="PS51257">
    <property type="entry name" value="PROKAR_LIPOPROTEIN"/>
    <property type="match status" value="1"/>
</dbReference>
<comment type="similarity">
    <text evidence="7">Belongs to the Slam family.</text>
</comment>
<feature type="transmembrane region" description="Helical" evidence="8">
    <location>
        <begin position="7"/>
        <end position="25"/>
    </location>
</feature>
<name>A0AA42FLC4_9GAMM</name>
<keyword evidence="14" id="KW-1185">Reference proteome</keyword>
<dbReference type="Proteomes" id="UP001176478">
    <property type="component" value="Unassembled WGS sequence"/>
</dbReference>
<gene>
    <name evidence="11" type="ORF">P7V44_10685</name>
    <name evidence="12" type="ORF">Q5E86_01990</name>
</gene>
<dbReference type="InterPro" id="IPR007655">
    <property type="entry name" value="Slam_C"/>
</dbReference>
<sequence length="469" mass="54187">MVVYIKYIIGFIIVSSCNFVTPIFAGQQLDEQFISILSIDNNDKHELKIKKTKNNEKNIDELGFILYDLVRKKEFDKIETIIFLYKSDHQHDENLVKYIYAEKALVRREYEIAIGFYNEILAVQPDLPLIEIKLALALIGIKRYEDALLVYQTLLTKYKNKLSVSLSNFISSQIILLETKNHWQGTIKLGASYDFNLNEASNSNNIYCFRSKCMGSSKKAIAGGEWHYSIELSKRYPLLGNHAGQFSFNIVGLEPMKTVSTKKISVLLNGGYQFEGANKKIQLLPIVETKWHDNQYHSLKLGARIAVEYEFTPQVILFGGVELKNKNYIDKYNFNDGNKLSYSLISGYFLNPNLLFFSGIDVIKREKKFKSDSYLQYGTKIGLLTVVDPYKLLVVTGYKYTEFKQFDDYLNTKRSDHNWYLNTQLTLEKHKVLSFTPAVYFNSQINKSTAHIIYSFKQSEVGVNFSKKF</sequence>
<dbReference type="Pfam" id="PF24575">
    <property type="entry name" value="TPR_Slam"/>
    <property type="match status" value="1"/>
</dbReference>
<organism evidence="11 13">
    <name type="scientific">Providencia huashanensis</name>
    <dbReference type="NCBI Taxonomy" id="3037798"/>
    <lineage>
        <taxon>Bacteria</taxon>
        <taxon>Pseudomonadati</taxon>
        <taxon>Pseudomonadota</taxon>
        <taxon>Gammaproteobacteria</taxon>
        <taxon>Enterobacterales</taxon>
        <taxon>Morganellaceae</taxon>
        <taxon>Providencia</taxon>
    </lineage>
</organism>
<dbReference type="InterPro" id="IPR011990">
    <property type="entry name" value="TPR-like_helical_dom_sf"/>
</dbReference>
<evidence type="ECO:0000256" key="1">
    <source>
        <dbReference type="ARBA" id="ARBA00004571"/>
    </source>
</evidence>
<dbReference type="GO" id="GO:0009279">
    <property type="term" value="C:cell outer membrane"/>
    <property type="evidence" value="ECO:0007669"/>
    <property type="project" value="UniProtKB-SubCell"/>
</dbReference>
<evidence type="ECO:0000313" key="11">
    <source>
        <dbReference type="EMBL" id="MDG4696704.1"/>
    </source>
</evidence>
<keyword evidence="8" id="KW-1133">Transmembrane helix</keyword>
<evidence type="ECO:0000313" key="13">
    <source>
        <dbReference type="Proteomes" id="UP001156701"/>
    </source>
</evidence>
<feature type="domain" description="Surface lipoprotein assembly modifier C-terminal" evidence="9">
    <location>
        <begin position="183"/>
        <end position="469"/>
    </location>
</feature>
<evidence type="ECO:0000256" key="3">
    <source>
        <dbReference type="ARBA" id="ARBA00022692"/>
    </source>
</evidence>
<accession>A0AA42FLC4</accession>
<evidence type="ECO:0000313" key="14">
    <source>
        <dbReference type="Proteomes" id="UP001176478"/>
    </source>
</evidence>
<reference evidence="12" key="3">
    <citation type="journal article" date="2024" name="Int. J. Antimicrob. Agents">
        <title>Identification of a novel Providencia species showing multi-drug-resistant in three patients with hospital-acquired infection.</title>
        <authorList>
            <person name="Yang W."/>
            <person name="Chen J."/>
            <person name="Yang F."/>
            <person name="Ji P."/>
            <person name="Shen S."/>
            <person name="Yin D."/>
            <person name="Hu F."/>
        </authorList>
    </citation>
    <scope>NUCLEOTIDE SEQUENCE</scope>
    <source>
        <strain evidence="12">CRE-138-0111</strain>
    </source>
</reference>
<reference evidence="12" key="2">
    <citation type="submission" date="2023-07" db="EMBL/GenBank/DDBJ databases">
        <authorList>
            <person name="Yang W."/>
            <person name="Chen J."/>
            <person name="Ji P."/>
            <person name="Hu F."/>
        </authorList>
    </citation>
    <scope>NUCLEOTIDE SEQUENCE</scope>
    <source>
        <strain evidence="12">CRE-138-0111</strain>
    </source>
</reference>
<keyword evidence="3 8" id="KW-0812">Transmembrane</keyword>
<keyword evidence="2" id="KW-1134">Transmembrane beta strand</keyword>
<comment type="caution">
    <text evidence="11">The sequence shown here is derived from an EMBL/GenBank/DDBJ whole genome shotgun (WGS) entry which is preliminary data.</text>
</comment>
<evidence type="ECO:0000313" key="12">
    <source>
        <dbReference type="EMBL" id="MDO7855164.1"/>
    </source>
</evidence>
<keyword evidence="6" id="KW-0998">Cell outer membrane</keyword>
<dbReference type="Pfam" id="PF04575">
    <property type="entry name" value="SlipAM"/>
    <property type="match status" value="1"/>
</dbReference>